<feature type="domain" description="PEP-utilising enzyme mobile" evidence="13">
    <location>
        <begin position="367"/>
        <end position="437"/>
    </location>
</feature>
<comment type="function">
    <text evidence="2 12">Catalyzes the phosphorylation of pyruvate to phosphoenolpyruvate.</text>
</comment>
<dbReference type="PANTHER" id="PTHR43030">
    <property type="entry name" value="PHOSPHOENOLPYRUVATE SYNTHASE"/>
    <property type="match status" value="1"/>
</dbReference>
<dbReference type="EC" id="2.7.9.2" evidence="12"/>
<dbReference type="RefSeq" id="WP_338096229.1">
    <property type="nucleotide sequence ID" value="NZ_JAWDKB010000004.1"/>
</dbReference>
<organism evidence="16 17">
    <name type="scientific">Methanorbis rubei</name>
    <dbReference type="NCBI Taxonomy" id="3028300"/>
    <lineage>
        <taxon>Archaea</taxon>
        <taxon>Methanobacteriati</taxon>
        <taxon>Methanobacteriota</taxon>
        <taxon>Stenosarchaea group</taxon>
        <taxon>Methanomicrobia</taxon>
        <taxon>Methanomicrobiales</taxon>
        <taxon>Methanocorpusculaceae</taxon>
        <taxon>Methanorbis</taxon>
    </lineage>
</organism>
<dbReference type="InterPro" id="IPR015813">
    <property type="entry name" value="Pyrv/PenolPyrv_kinase-like_dom"/>
</dbReference>
<dbReference type="AlphaFoldDB" id="A0AAE4MEV6"/>
<dbReference type="PIRSF" id="PIRSF000854">
    <property type="entry name" value="PEP_synthase"/>
    <property type="match status" value="1"/>
</dbReference>
<dbReference type="Gene3D" id="3.30.470.20">
    <property type="entry name" value="ATP-grasp fold, B domain"/>
    <property type="match status" value="1"/>
</dbReference>
<evidence type="ECO:0000256" key="9">
    <source>
        <dbReference type="ARBA" id="ARBA00022840"/>
    </source>
</evidence>
<dbReference type="InterPro" id="IPR008279">
    <property type="entry name" value="PEP-util_enz_mobile_dom"/>
</dbReference>
<dbReference type="Pfam" id="PF02896">
    <property type="entry name" value="PEP-utilizers_C"/>
    <property type="match status" value="1"/>
</dbReference>
<dbReference type="InterPro" id="IPR006319">
    <property type="entry name" value="PEP_synth"/>
</dbReference>
<dbReference type="SUPFAM" id="SSF56059">
    <property type="entry name" value="Glutathione synthetase ATP-binding domain-like"/>
    <property type="match status" value="1"/>
</dbReference>
<keyword evidence="17" id="KW-1185">Reference proteome</keyword>
<dbReference type="Gene3D" id="3.50.30.10">
    <property type="entry name" value="Phosphohistidine domain"/>
    <property type="match status" value="1"/>
</dbReference>
<dbReference type="InterPro" id="IPR000121">
    <property type="entry name" value="PEP_util_C"/>
</dbReference>
<gene>
    <name evidence="16" type="primary">ppsA</name>
    <name evidence="16" type="ORF">McpCs1_10850</name>
</gene>
<dbReference type="GO" id="GO:0005524">
    <property type="term" value="F:ATP binding"/>
    <property type="evidence" value="ECO:0007669"/>
    <property type="project" value="UniProtKB-KW"/>
</dbReference>
<dbReference type="FunFam" id="3.30.1490.20:FF:000010">
    <property type="entry name" value="Phosphoenolpyruvate synthase"/>
    <property type="match status" value="1"/>
</dbReference>
<dbReference type="GO" id="GO:0046872">
    <property type="term" value="F:metal ion binding"/>
    <property type="evidence" value="ECO:0007669"/>
    <property type="project" value="UniProtKB-KW"/>
</dbReference>
<dbReference type="NCBIfam" id="TIGR01418">
    <property type="entry name" value="PEP_synth"/>
    <property type="match status" value="1"/>
</dbReference>
<evidence type="ECO:0000256" key="5">
    <source>
        <dbReference type="ARBA" id="ARBA00022679"/>
    </source>
</evidence>
<evidence type="ECO:0000256" key="10">
    <source>
        <dbReference type="ARBA" id="ARBA00022842"/>
    </source>
</evidence>
<name>A0AAE4MEV6_9EURY</name>
<dbReference type="GO" id="GO:0008986">
    <property type="term" value="F:pyruvate, water dikinase activity"/>
    <property type="evidence" value="ECO:0007669"/>
    <property type="project" value="UniProtKB-EC"/>
</dbReference>
<keyword evidence="5 12" id="KW-0808">Transferase</keyword>
<comment type="cofactor">
    <cofactor evidence="1 12">
        <name>Mg(2+)</name>
        <dbReference type="ChEBI" id="CHEBI:18420"/>
    </cofactor>
</comment>
<keyword evidence="8 12" id="KW-0418">Kinase</keyword>
<dbReference type="Pfam" id="PF01326">
    <property type="entry name" value="PPDK_N"/>
    <property type="match status" value="1"/>
</dbReference>
<comment type="catalytic activity">
    <reaction evidence="11 12">
        <text>pyruvate + ATP + H2O = phosphoenolpyruvate + AMP + phosphate + 2 H(+)</text>
        <dbReference type="Rhea" id="RHEA:11364"/>
        <dbReference type="ChEBI" id="CHEBI:15361"/>
        <dbReference type="ChEBI" id="CHEBI:15377"/>
        <dbReference type="ChEBI" id="CHEBI:15378"/>
        <dbReference type="ChEBI" id="CHEBI:30616"/>
        <dbReference type="ChEBI" id="CHEBI:43474"/>
        <dbReference type="ChEBI" id="CHEBI:58702"/>
        <dbReference type="ChEBI" id="CHEBI:456215"/>
        <dbReference type="EC" id="2.7.9.2"/>
    </reaction>
</comment>
<dbReference type="Gene3D" id="3.20.20.60">
    <property type="entry name" value="Phosphoenolpyruvate-binding domains"/>
    <property type="match status" value="1"/>
</dbReference>
<proteinExistence type="inferred from homology"/>
<comment type="similarity">
    <text evidence="4 12">Belongs to the PEP-utilizing enzyme family.</text>
</comment>
<evidence type="ECO:0000256" key="12">
    <source>
        <dbReference type="PIRNR" id="PIRNR000854"/>
    </source>
</evidence>
<evidence type="ECO:0000256" key="8">
    <source>
        <dbReference type="ARBA" id="ARBA00022777"/>
    </source>
</evidence>
<comment type="caution">
    <text evidence="16">The sequence shown here is derived from an EMBL/GenBank/DDBJ whole genome shotgun (WGS) entry which is preliminary data.</text>
</comment>
<dbReference type="Pfam" id="PF00391">
    <property type="entry name" value="PEP-utilizers"/>
    <property type="match status" value="1"/>
</dbReference>
<evidence type="ECO:0000256" key="3">
    <source>
        <dbReference type="ARBA" id="ARBA00004742"/>
    </source>
</evidence>
<dbReference type="PANTHER" id="PTHR43030:SF1">
    <property type="entry name" value="PHOSPHOENOLPYRUVATE SYNTHASE"/>
    <property type="match status" value="1"/>
</dbReference>
<protein>
    <recommendedName>
        <fullName evidence="12">Phosphoenolpyruvate synthase</fullName>
        <shortName evidence="12">PEP synthase</shortName>
        <ecNumber evidence="12">2.7.9.2</ecNumber>
    </recommendedName>
    <alternativeName>
        <fullName evidence="12">Pyruvate, water dikinase</fullName>
    </alternativeName>
</protein>
<evidence type="ECO:0000256" key="11">
    <source>
        <dbReference type="ARBA" id="ARBA00047700"/>
    </source>
</evidence>
<evidence type="ECO:0000256" key="1">
    <source>
        <dbReference type="ARBA" id="ARBA00001946"/>
    </source>
</evidence>
<keyword evidence="9 12" id="KW-0067">ATP-binding</keyword>
<reference evidence="16 17" key="1">
    <citation type="submission" date="2023-06" db="EMBL/GenBank/DDBJ databases">
        <title>Genome sequence of Methancorpusculaceae sp. Cs1.</title>
        <authorList>
            <person name="Protasov E."/>
            <person name="Platt K."/>
            <person name="Poehlein A."/>
            <person name="Daniel R."/>
            <person name="Brune A."/>
        </authorList>
    </citation>
    <scope>NUCLEOTIDE SEQUENCE [LARGE SCALE GENOMIC DNA]</scope>
    <source>
        <strain evidence="16 17">Cs1</strain>
    </source>
</reference>
<sequence length="761" mass="82260">MDKSPDILWLNEIRKDDIPSVGGKGASLGEMTSIGLPVPQGFVVTAQAFRKFLQLTKLEDSIFDILEKLNVDDNDALNSTADMVKEMVSSVKIPDQIKKEISASYKKMGSETVVAVRSSATAEDLPDASFAGQQETYLNILGDEDLLQAVQDCWASLYGARAIYYRAKQGFDDRTVNIAVVVQQLVFSEKAGVMFSSHPISGAANVIMEGSWGLGEAVVSGTVSPDNYVYDRKNKRITTKTIANKSVEIIPDGNKGTKTVAVPANRQDAQVLSDKEVAKLAEFAVISEEHYKIPQDMEWGIVGDTIYILQSRPITTIQKNGTAKNGESCGDVTPDAEVILQGYGASPGVASGPVIIVTDARDTSRVKEGDIMVSPMTNPDMVPAMRKVVGIITDEGGMTCHAAIVSRELGTPAVVGTKKATTLLKEGQIVTIDGEKGLIYDGKLAAAVPAAGAAVTAAVAAAPIITATSVKVNVSMPEAAARAAATGADGVGLLRIEHLIIGMNKTPGWYIKNKKEEEFISELYNGIKTVLDAFRGKPVWVRTIDSPTDEFRNMAGGEDEPDEHNPMLGFRGIRRDLRQIDQLRIQAACFKRLWDAGYDNLGIMFPLVQHPREFIAAKEAFRSWGIDVDNRVLGIMVEVPASAIIIDEFIKAGINFCSFGTNDLVQYTLAVDRNNGLIGDMYEPEHPAVMRLIASCIEQCREAGVECSICGQAGSDPKFVKWLVNQGIASVSSNIDAIQKIRETVAKTERQILLNAALKKN</sequence>
<dbReference type="InterPro" id="IPR040442">
    <property type="entry name" value="Pyrv_kinase-like_dom_sf"/>
</dbReference>
<accession>A0AAE4MEV6</accession>
<feature type="domain" description="Pyruvate phosphate dikinase AMP/ATP-binding" evidence="14">
    <location>
        <begin position="19"/>
        <end position="322"/>
    </location>
</feature>
<evidence type="ECO:0000259" key="15">
    <source>
        <dbReference type="Pfam" id="PF02896"/>
    </source>
</evidence>
<dbReference type="PROSITE" id="PS00370">
    <property type="entry name" value="PEP_ENZYMES_PHOS_SITE"/>
    <property type="match status" value="1"/>
</dbReference>
<feature type="domain" description="PEP-utilising enzyme C-terminal" evidence="15">
    <location>
        <begin position="464"/>
        <end position="749"/>
    </location>
</feature>
<dbReference type="SUPFAM" id="SSF51621">
    <property type="entry name" value="Phosphoenolpyruvate/pyruvate domain"/>
    <property type="match status" value="1"/>
</dbReference>
<evidence type="ECO:0000313" key="17">
    <source>
        <dbReference type="Proteomes" id="UP001283212"/>
    </source>
</evidence>
<dbReference type="PRINTS" id="PR01736">
    <property type="entry name" value="PHPHTRNFRASE"/>
</dbReference>
<keyword evidence="7 12" id="KW-0547">Nucleotide-binding</keyword>
<dbReference type="NCBIfam" id="NF005057">
    <property type="entry name" value="PRK06464.1"/>
    <property type="match status" value="1"/>
</dbReference>
<evidence type="ECO:0000256" key="4">
    <source>
        <dbReference type="ARBA" id="ARBA00007837"/>
    </source>
</evidence>
<evidence type="ECO:0000313" key="16">
    <source>
        <dbReference type="EMBL" id="MDV0443707.1"/>
    </source>
</evidence>
<dbReference type="InterPro" id="IPR002192">
    <property type="entry name" value="PPDK_AMP/ATP-bd"/>
</dbReference>
<evidence type="ECO:0000256" key="7">
    <source>
        <dbReference type="ARBA" id="ARBA00022741"/>
    </source>
</evidence>
<comment type="pathway">
    <text evidence="3 12">Carbohydrate biosynthesis; gluconeogenesis.</text>
</comment>
<dbReference type="EMBL" id="JAWDKB010000004">
    <property type="protein sequence ID" value="MDV0443707.1"/>
    <property type="molecule type" value="Genomic_DNA"/>
</dbReference>
<keyword evidence="10 12" id="KW-0460">Magnesium</keyword>
<dbReference type="InterPro" id="IPR013815">
    <property type="entry name" value="ATP_grasp_subdomain_1"/>
</dbReference>
<evidence type="ECO:0000256" key="2">
    <source>
        <dbReference type="ARBA" id="ARBA00002988"/>
    </source>
</evidence>
<evidence type="ECO:0000259" key="13">
    <source>
        <dbReference type="Pfam" id="PF00391"/>
    </source>
</evidence>
<keyword evidence="6 12" id="KW-0479">Metal-binding</keyword>
<dbReference type="Proteomes" id="UP001283212">
    <property type="component" value="Unassembled WGS sequence"/>
</dbReference>
<evidence type="ECO:0000256" key="6">
    <source>
        <dbReference type="ARBA" id="ARBA00022723"/>
    </source>
</evidence>
<dbReference type="InterPro" id="IPR036637">
    <property type="entry name" value="Phosphohistidine_dom_sf"/>
</dbReference>
<evidence type="ECO:0000259" key="14">
    <source>
        <dbReference type="Pfam" id="PF01326"/>
    </source>
</evidence>
<dbReference type="SUPFAM" id="SSF52009">
    <property type="entry name" value="Phosphohistidine domain"/>
    <property type="match status" value="1"/>
</dbReference>
<dbReference type="Gene3D" id="3.30.1490.20">
    <property type="entry name" value="ATP-grasp fold, A domain"/>
    <property type="match status" value="1"/>
</dbReference>
<dbReference type="InterPro" id="IPR018274">
    <property type="entry name" value="PEP_util_AS"/>
</dbReference>